<evidence type="ECO:0000313" key="2">
    <source>
        <dbReference type="Proteomes" id="UP001051844"/>
    </source>
</evidence>
<accession>A0AA37BVL4</accession>
<gene>
    <name evidence="1" type="ORF">ScoT_17540</name>
</gene>
<proteinExistence type="predicted"/>
<protein>
    <recommendedName>
        <fullName evidence="3">SMI1/KNR4 family protein</fullName>
    </recommendedName>
</protein>
<name>A0AA37BVL4_9ACTN</name>
<evidence type="ECO:0000313" key="1">
    <source>
        <dbReference type="EMBL" id="GHI45580.1"/>
    </source>
</evidence>
<dbReference type="AlphaFoldDB" id="A0AA37BVL4"/>
<evidence type="ECO:0008006" key="3">
    <source>
        <dbReference type="Google" id="ProtNLM"/>
    </source>
</evidence>
<reference evidence="1" key="1">
    <citation type="submission" date="2022-09" db="EMBL/GenBank/DDBJ databases">
        <title>Whole genome shotgun sequence of Streptomyces albidoflavus NBRC 12854.</title>
        <authorList>
            <person name="Komaki H."/>
            <person name="Tamura T."/>
        </authorList>
    </citation>
    <scope>NUCLEOTIDE SEQUENCE</scope>
    <source>
        <strain evidence="1">NBRC 12854</strain>
    </source>
</reference>
<sequence>MSVGVGRMGADGRAKGVGMGLRELERKLPALASQATPGREIDWGVVENGSWDACPEISATCASGTRTWPWTGPLSSRRRPGEESAYTASAWDDIGSLRRLACPDACHPHVPYVASTTGGLIPWASSGEGDVWYWRVAGEDPDRWPVVVGNRNDDCEDWAEFPTSATAYLVGLIRGEIPGHGLPEGFPARVPEVHANTWPTF</sequence>
<dbReference type="Proteomes" id="UP001051844">
    <property type="component" value="Unassembled WGS sequence"/>
</dbReference>
<comment type="caution">
    <text evidence="1">The sequence shown here is derived from an EMBL/GenBank/DDBJ whole genome shotgun (WGS) entry which is preliminary data.</text>
</comment>
<organism evidence="1 2">
    <name type="scientific">Streptomyces albidoflavus</name>
    <dbReference type="NCBI Taxonomy" id="1886"/>
    <lineage>
        <taxon>Bacteria</taxon>
        <taxon>Bacillati</taxon>
        <taxon>Actinomycetota</taxon>
        <taxon>Actinomycetes</taxon>
        <taxon>Kitasatosporales</taxon>
        <taxon>Streptomycetaceae</taxon>
        <taxon>Streptomyces</taxon>
        <taxon>Streptomyces albidoflavus group</taxon>
    </lineage>
</organism>
<dbReference type="EMBL" id="BNDZ01000005">
    <property type="protein sequence ID" value="GHI45580.1"/>
    <property type="molecule type" value="Genomic_DNA"/>
</dbReference>